<feature type="region of interest" description="Disordered" evidence="1">
    <location>
        <begin position="298"/>
        <end position="327"/>
    </location>
</feature>
<name>A0AAV1H5D6_XYRNO</name>
<dbReference type="Proteomes" id="UP001178508">
    <property type="component" value="Chromosome 19"/>
</dbReference>
<dbReference type="PANTHER" id="PTHR47027:SF20">
    <property type="entry name" value="REVERSE TRANSCRIPTASE-LIKE PROTEIN WITH RNA-DIRECTED DNA POLYMERASE DOMAIN"/>
    <property type="match status" value="1"/>
</dbReference>
<reference evidence="2" key="1">
    <citation type="submission" date="2023-08" db="EMBL/GenBank/DDBJ databases">
        <authorList>
            <person name="Alioto T."/>
            <person name="Alioto T."/>
            <person name="Gomez Garrido J."/>
        </authorList>
    </citation>
    <scope>NUCLEOTIDE SEQUENCE</scope>
</reference>
<dbReference type="PANTHER" id="PTHR47027">
    <property type="entry name" value="REVERSE TRANSCRIPTASE DOMAIN-CONTAINING PROTEIN"/>
    <property type="match status" value="1"/>
</dbReference>
<proteinExistence type="predicted"/>
<protein>
    <submittedName>
        <fullName evidence="2">LOW QUALITY PROTEIN: uncharacterized protein LOC117545945</fullName>
    </submittedName>
</protein>
<keyword evidence="3" id="KW-1185">Reference proteome</keyword>
<dbReference type="EMBL" id="OY660882">
    <property type="protein sequence ID" value="CAJ1081245.1"/>
    <property type="molecule type" value="Genomic_DNA"/>
</dbReference>
<dbReference type="AlphaFoldDB" id="A0AAV1H5D6"/>
<evidence type="ECO:0000313" key="3">
    <source>
        <dbReference type="Proteomes" id="UP001178508"/>
    </source>
</evidence>
<evidence type="ECO:0000313" key="2">
    <source>
        <dbReference type="EMBL" id="CAJ1081245.1"/>
    </source>
</evidence>
<gene>
    <name evidence="2" type="ORF">XNOV1_A042044</name>
</gene>
<accession>A0AAV1H5D6</accession>
<sequence length="352" mass="38717">MHKAHKATLNNPSSTSLKQQWQVARRETQKPCGHCKINGGKVRPMKNKCMQIKMTNNFYNSTKNIYGPKNCSVTPLKTADGLTLLKDQNWILLRWAEHFDALLNQHSSTDQTILEELPEHPTINDLSQPPTFMEVRAAVHALKNNKSPGIDNIPAELLKEGGSLSIAVALQWILDGTEIFNIQRLQAKTKLSRERVLELQYAVNCALVAHSPQDLQSILAVIVKAYSRMGLSVNTTKTEVVCQWSSSTPHTLPSFTIDNTPLAITPSFKYLGSIHSEDGSIDSEIQNRIKQASAAFGLSASPPSSTAVKHGPHTADTSRPWSASSGSWASPGVIMCLRPKYLPRPTAGVLRP</sequence>
<evidence type="ECO:0000256" key="1">
    <source>
        <dbReference type="SAM" id="MobiDB-lite"/>
    </source>
</evidence>
<organism evidence="2 3">
    <name type="scientific">Xyrichtys novacula</name>
    <name type="common">Pearly razorfish</name>
    <name type="synonym">Hemipteronotus novacula</name>
    <dbReference type="NCBI Taxonomy" id="13765"/>
    <lineage>
        <taxon>Eukaryota</taxon>
        <taxon>Metazoa</taxon>
        <taxon>Chordata</taxon>
        <taxon>Craniata</taxon>
        <taxon>Vertebrata</taxon>
        <taxon>Euteleostomi</taxon>
        <taxon>Actinopterygii</taxon>
        <taxon>Neopterygii</taxon>
        <taxon>Teleostei</taxon>
        <taxon>Neoteleostei</taxon>
        <taxon>Acanthomorphata</taxon>
        <taxon>Eupercaria</taxon>
        <taxon>Labriformes</taxon>
        <taxon>Labridae</taxon>
        <taxon>Xyrichtys</taxon>
    </lineage>
</organism>